<dbReference type="EMBL" id="BKCJ010432296">
    <property type="protein sequence ID" value="GFA48528.1"/>
    <property type="molecule type" value="Genomic_DNA"/>
</dbReference>
<reference evidence="1" key="1">
    <citation type="journal article" date="2019" name="Sci. Rep.">
        <title>Draft genome of Tanacetum cinerariifolium, the natural source of mosquito coil.</title>
        <authorList>
            <person name="Yamashiro T."/>
            <person name="Shiraishi A."/>
            <person name="Satake H."/>
            <person name="Nakayama K."/>
        </authorList>
    </citation>
    <scope>NUCLEOTIDE SEQUENCE</scope>
</reference>
<keyword evidence="1" id="KW-0548">Nucleotidyltransferase</keyword>
<protein>
    <submittedName>
        <fullName evidence="1">RNA-directed DNA polymerase, eukaryota</fullName>
    </submittedName>
</protein>
<name>A0A699JQW3_TANCI</name>
<feature type="non-terminal residue" evidence="1">
    <location>
        <position position="1"/>
    </location>
</feature>
<keyword evidence="1" id="KW-0808">Transferase</keyword>
<proteinExistence type="predicted"/>
<sequence>CCWSLEGSQEFSVKSSRILIDNTILPKAKVPTRWLRVIPIKVNVHAWKVCLDKLPNRANLSLRRMDIPSIACPICVKSWFSKLTQASNDFITEGRIVWVEIEGSRDVDSKIKNLETCGDDSDLEEVQETVFEEKWESNHNVDENCSGLIENHSEDPFGFTPNVESDKLDVNNEDNSNKIGHTGKSIDLKLGCSSHFKQSEIPCSGGSILNLMEELVKMGQTMGYNMNGCINSITQIIESQEAAEVHQ</sequence>
<dbReference type="AlphaFoldDB" id="A0A699JQW3"/>
<evidence type="ECO:0000313" key="1">
    <source>
        <dbReference type="EMBL" id="GFA48528.1"/>
    </source>
</evidence>
<organism evidence="1">
    <name type="scientific">Tanacetum cinerariifolium</name>
    <name type="common">Dalmatian daisy</name>
    <name type="synonym">Chrysanthemum cinerariifolium</name>
    <dbReference type="NCBI Taxonomy" id="118510"/>
    <lineage>
        <taxon>Eukaryota</taxon>
        <taxon>Viridiplantae</taxon>
        <taxon>Streptophyta</taxon>
        <taxon>Embryophyta</taxon>
        <taxon>Tracheophyta</taxon>
        <taxon>Spermatophyta</taxon>
        <taxon>Magnoliopsida</taxon>
        <taxon>eudicotyledons</taxon>
        <taxon>Gunneridae</taxon>
        <taxon>Pentapetalae</taxon>
        <taxon>asterids</taxon>
        <taxon>campanulids</taxon>
        <taxon>Asterales</taxon>
        <taxon>Asteraceae</taxon>
        <taxon>Asteroideae</taxon>
        <taxon>Anthemideae</taxon>
        <taxon>Anthemidinae</taxon>
        <taxon>Tanacetum</taxon>
    </lineage>
</organism>
<dbReference type="GO" id="GO:0003964">
    <property type="term" value="F:RNA-directed DNA polymerase activity"/>
    <property type="evidence" value="ECO:0007669"/>
    <property type="project" value="UniProtKB-KW"/>
</dbReference>
<gene>
    <name evidence="1" type="ORF">Tci_620500</name>
</gene>
<comment type="caution">
    <text evidence="1">The sequence shown here is derived from an EMBL/GenBank/DDBJ whole genome shotgun (WGS) entry which is preliminary data.</text>
</comment>
<keyword evidence="1" id="KW-0695">RNA-directed DNA polymerase</keyword>
<accession>A0A699JQW3</accession>